<organism evidence="2 3">
    <name type="scientific">Trichinella papuae</name>
    <dbReference type="NCBI Taxonomy" id="268474"/>
    <lineage>
        <taxon>Eukaryota</taxon>
        <taxon>Metazoa</taxon>
        <taxon>Ecdysozoa</taxon>
        <taxon>Nematoda</taxon>
        <taxon>Enoplea</taxon>
        <taxon>Dorylaimia</taxon>
        <taxon>Trichinellida</taxon>
        <taxon>Trichinellidae</taxon>
        <taxon>Trichinella</taxon>
    </lineage>
</organism>
<evidence type="ECO:0000313" key="2">
    <source>
        <dbReference type="EMBL" id="KRZ77904.1"/>
    </source>
</evidence>
<evidence type="ECO:0000313" key="3">
    <source>
        <dbReference type="Proteomes" id="UP000054843"/>
    </source>
</evidence>
<dbReference type="EMBL" id="JYDO01000016">
    <property type="protein sequence ID" value="KRZ77904.1"/>
    <property type="molecule type" value="Genomic_DNA"/>
</dbReference>
<gene>
    <name evidence="2" type="ORF">T10_6415</name>
</gene>
<protein>
    <submittedName>
        <fullName evidence="2">Uncharacterized protein</fullName>
    </submittedName>
</protein>
<keyword evidence="3" id="KW-1185">Reference proteome</keyword>
<proteinExistence type="predicted"/>
<evidence type="ECO:0000256" key="1">
    <source>
        <dbReference type="SAM" id="MobiDB-lite"/>
    </source>
</evidence>
<sequence>MSDCTSFQELLEFSRNKLCCVVRHNCVRQAMRCEQLTNVFPWKGPAKSICKRPKRTSATEPPSVAAPSRTHQNLEEARSLLSVSQE</sequence>
<accession>A0A0V1N252</accession>
<dbReference type="Proteomes" id="UP000054843">
    <property type="component" value="Unassembled WGS sequence"/>
</dbReference>
<dbReference type="AlphaFoldDB" id="A0A0V1N252"/>
<name>A0A0V1N252_9BILA</name>
<comment type="caution">
    <text evidence="2">The sequence shown here is derived from an EMBL/GenBank/DDBJ whole genome shotgun (WGS) entry which is preliminary data.</text>
</comment>
<feature type="region of interest" description="Disordered" evidence="1">
    <location>
        <begin position="49"/>
        <end position="86"/>
    </location>
</feature>
<reference evidence="2 3" key="1">
    <citation type="submission" date="2015-01" db="EMBL/GenBank/DDBJ databases">
        <title>Evolution of Trichinella species and genotypes.</title>
        <authorList>
            <person name="Korhonen P.K."/>
            <person name="Edoardo P."/>
            <person name="Giuseppe L.R."/>
            <person name="Gasser R.B."/>
        </authorList>
    </citation>
    <scope>NUCLEOTIDE SEQUENCE [LARGE SCALE GENOMIC DNA]</scope>
    <source>
        <strain evidence="2">ISS1980</strain>
    </source>
</reference>